<comment type="caution">
    <text evidence="1">The sequence shown here is derived from an EMBL/GenBank/DDBJ whole genome shotgun (WGS) entry which is preliminary data.</text>
</comment>
<keyword evidence="2" id="KW-1185">Reference proteome</keyword>
<reference evidence="1" key="1">
    <citation type="submission" date="2020-08" db="EMBL/GenBank/DDBJ databases">
        <title>Multicomponent nature underlies the extraordinary mechanical properties of spider dragline silk.</title>
        <authorList>
            <person name="Kono N."/>
            <person name="Nakamura H."/>
            <person name="Mori M."/>
            <person name="Yoshida Y."/>
            <person name="Ohtoshi R."/>
            <person name="Malay A.D."/>
            <person name="Moran D.A.P."/>
            <person name="Tomita M."/>
            <person name="Numata K."/>
            <person name="Arakawa K."/>
        </authorList>
    </citation>
    <scope>NUCLEOTIDE SEQUENCE</scope>
</reference>
<evidence type="ECO:0000313" key="2">
    <source>
        <dbReference type="Proteomes" id="UP000886998"/>
    </source>
</evidence>
<organism evidence="1 2">
    <name type="scientific">Trichonephila inaurata madagascariensis</name>
    <dbReference type="NCBI Taxonomy" id="2747483"/>
    <lineage>
        <taxon>Eukaryota</taxon>
        <taxon>Metazoa</taxon>
        <taxon>Ecdysozoa</taxon>
        <taxon>Arthropoda</taxon>
        <taxon>Chelicerata</taxon>
        <taxon>Arachnida</taxon>
        <taxon>Araneae</taxon>
        <taxon>Araneomorphae</taxon>
        <taxon>Entelegynae</taxon>
        <taxon>Araneoidea</taxon>
        <taxon>Nephilidae</taxon>
        <taxon>Trichonephila</taxon>
        <taxon>Trichonephila inaurata</taxon>
    </lineage>
</organism>
<dbReference type="EMBL" id="BMAV01022412">
    <property type="protein sequence ID" value="GFY77312.1"/>
    <property type="molecule type" value="Genomic_DNA"/>
</dbReference>
<name>A0A8X6YVP2_9ARAC</name>
<dbReference type="AlphaFoldDB" id="A0A8X6YVP2"/>
<dbReference type="Proteomes" id="UP000886998">
    <property type="component" value="Unassembled WGS sequence"/>
</dbReference>
<proteinExistence type="predicted"/>
<accession>A0A8X6YVP2</accession>
<sequence>MAVPENSAAAPKNSTTVPEHIAAVPENSTAVPENSDVVSEKSFLPQKRESFQKHKLLIFQITIVHWGIKEFTLERKNNLYFSHELKTTKLESE</sequence>
<evidence type="ECO:0000313" key="1">
    <source>
        <dbReference type="EMBL" id="GFY77312.1"/>
    </source>
</evidence>
<protein>
    <submittedName>
        <fullName evidence="1">Uncharacterized protein</fullName>
    </submittedName>
</protein>
<gene>
    <name evidence="1" type="ORF">TNIN_447191</name>
</gene>